<keyword evidence="2" id="KW-1185">Reference proteome</keyword>
<feature type="compositionally biased region" description="Pro residues" evidence="1">
    <location>
        <begin position="1"/>
        <end position="28"/>
    </location>
</feature>
<evidence type="ECO:0000313" key="3">
    <source>
        <dbReference type="WBParaSite" id="ACRNAN_scaffold995.g9751.t1"/>
    </source>
</evidence>
<name>A0A914EP01_9BILA</name>
<protein>
    <submittedName>
        <fullName evidence="3">Uncharacterized protein</fullName>
    </submittedName>
</protein>
<feature type="region of interest" description="Disordered" evidence="1">
    <location>
        <begin position="1"/>
        <end position="37"/>
    </location>
</feature>
<sequence>MSCGCPPNPLPKPSQPPSPGYVQPPPNPGYIQPPITVYAQPPSPPRYAQKDYPALYKSDVPNFVQSIQPGNYIVPPGSGSYVTPPPPPPPCVPTTCPPNITKVATSTISGAGKKNLTFLSTILMIFMTFCFS</sequence>
<dbReference type="WBParaSite" id="ACRNAN_scaffold995.g9751.t1">
    <property type="protein sequence ID" value="ACRNAN_scaffold995.g9751.t1"/>
    <property type="gene ID" value="ACRNAN_scaffold995.g9751"/>
</dbReference>
<reference evidence="3" key="1">
    <citation type="submission" date="2022-11" db="UniProtKB">
        <authorList>
            <consortium name="WormBaseParasite"/>
        </authorList>
    </citation>
    <scope>IDENTIFICATION</scope>
</reference>
<evidence type="ECO:0000313" key="2">
    <source>
        <dbReference type="Proteomes" id="UP000887540"/>
    </source>
</evidence>
<dbReference type="Proteomes" id="UP000887540">
    <property type="component" value="Unplaced"/>
</dbReference>
<organism evidence="2 3">
    <name type="scientific">Acrobeloides nanus</name>
    <dbReference type="NCBI Taxonomy" id="290746"/>
    <lineage>
        <taxon>Eukaryota</taxon>
        <taxon>Metazoa</taxon>
        <taxon>Ecdysozoa</taxon>
        <taxon>Nematoda</taxon>
        <taxon>Chromadorea</taxon>
        <taxon>Rhabditida</taxon>
        <taxon>Tylenchina</taxon>
        <taxon>Cephalobomorpha</taxon>
        <taxon>Cephaloboidea</taxon>
        <taxon>Cephalobidae</taxon>
        <taxon>Acrobeloides</taxon>
    </lineage>
</organism>
<proteinExistence type="predicted"/>
<dbReference type="AlphaFoldDB" id="A0A914EP01"/>
<evidence type="ECO:0000256" key="1">
    <source>
        <dbReference type="SAM" id="MobiDB-lite"/>
    </source>
</evidence>
<accession>A0A914EP01</accession>